<proteinExistence type="predicted"/>
<name>A0A0A9BER2_ARUDO</name>
<organism evidence="1">
    <name type="scientific">Arundo donax</name>
    <name type="common">Giant reed</name>
    <name type="synonym">Donax arundinaceus</name>
    <dbReference type="NCBI Taxonomy" id="35708"/>
    <lineage>
        <taxon>Eukaryota</taxon>
        <taxon>Viridiplantae</taxon>
        <taxon>Streptophyta</taxon>
        <taxon>Embryophyta</taxon>
        <taxon>Tracheophyta</taxon>
        <taxon>Spermatophyta</taxon>
        <taxon>Magnoliopsida</taxon>
        <taxon>Liliopsida</taxon>
        <taxon>Poales</taxon>
        <taxon>Poaceae</taxon>
        <taxon>PACMAD clade</taxon>
        <taxon>Arundinoideae</taxon>
        <taxon>Arundineae</taxon>
        <taxon>Arundo</taxon>
    </lineage>
</organism>
<evidence type="ECO:0000313" key="1">
    <source>
        <dbReference type="EMBL" id="JAD59720.1"/>
    </source>
</evidence>
<dbReference type="EMBL" id="GBRH01238175">
    <property type="protein sequence ID" value="JAD59720.1"/>
    <property type="molecule type" value="Transcribed_RNA"/>
</dbReference>
<sequence>MSDCLIWTSSIATNSRFSGDVSICLIAKRSFCVQTNSCGRSWYVSGSSYCLSSNECLVPFVVSASEGCICLHT</sequence>
<accession>A0A0A9BER2</accession>
<reference evidence="1" key="1">
    <citation type="submission" date="2014-09" db="EMBL/GenBank/DDBJ databases">
        <authorList>
            <person name="Magalhaes I.L.F."/>
            <person name="Oliveira U."/>
            <person name="Santos F.R."/>
            <person name="Vidigal T.H.D.A."/>
            <person name="Brescovit A.D."/>
            <person name="Santos A.J."/>
        </authorList>
    </citation>
    <scope>NUCLEOTIDE SEQUENCE</scope>
    <source>
        <tissue evidence="1">Shoot tissue taken approximately 20 cm above the soil surface</tissue>
    </source>
</reference>
<dbReference type="AlphaFoldDB" id="A0A0A9BER2"/>
<reference evidence="1" key="2">
    <citation type="journal article" date="2015" name="Data Brief">
        <title>Shoot transcriptome of the giant reed, Arundo donax.</title>
        <authorList>
            <person name="Barrero R.A."/>
            <person name="Guerrero F.D."/>
            <person name="Moolhuijzen P."/>
            <person name="Goolsby J.A."/>
            <person name="Tidwell J."/>
            <person name="Bellgard S.E."/>
            <person name="Bellgard M.I."/>
        </authorList>
    </citation>
    <scope>NUCLEOTIDE SEQUENCE</scope>
    <source>
        <tissue evidence="1">Shoot tissue taken approximately 20 cm above the soil surface</tissue>
    </source>
</reference>
<protein>
    <submittedName>
        <fullName evidence="1">Uncharacterized protein</fullName>
    </submittedName>
</protein>